<evidence type="ECO:0000313" key="3">
    <source>
        <dbReference type="EMBL" id="XBH14177.1"/>
    </source>
</evidence>
<protein>
    <submittedName>
        <fullName evidence="3">Uncharacterized protein</fullName>
    </submittedName>
</protein>
<feature type="region of interest" description="Disordered" evidence="1">
    <location>
        <begin position="1"/>
        <end position="50"/>
    </location>
</feature>
<organism evidence="3">
    <name type="scientific">Edaphobacter paludis</name>
    <dbReference type="NCBI Taxonomy" id="3035702"/>
    <lineage>
        <taxon>Bacteria</taxon>
        <taxon>Pseudomonadati</taxon>
        <taxon>Acidobacteriota</taxon>
        <taxon>Terriglobia</taxon>
        <taxon>Terriglobales</taxon>
        <taxon>Acidobacteriaceae</taxon>
        <taxon>Edaphobacter</taxon>
    </lineage>
</organism>
<reference evidence="3" key="1">
    <citation type="submission" date="2023-03" db="EMBL/GenBank/DDBJ databases">
        <title>Edaphobacter sp.</title>
        <authorList>
            <person name="Huber K.J."/>
            <person name="Papendorf J."/>
            <person name="Pilke C."/>
            <person name="Bunk B."/>
            <person name="Sproeer C."/>
            <person name="Pester M."/>
        </authorList>
    </citation>
    <scope>NUCLEOTIDE SEQUENCE</scope>
    <source>
        <strain evidence="2">DSM 109919</strain>
        <strain evidence="3">DSM 109920</strain>
    </source>
</reference>
<accession>A0AAU7DAL2</accession>
<gene>
    <name evidence="2" type="ORF">P4G45_03205</name>
    <name evidence="3" type="ORF">P8936_03170</name>
</gene>
<dbReference type="AlphaFoldDB" id="A0AAU7DAL2"/>
<evidence type="ECO:0000256" key="1">
    <source>
        <dbReference type="SAM" id="MobiDB-lite"/>
    </source>
</evidence>
<dbReference type="EMBL" id="CP121194">
    <property type="protein sequence ID" value="XBH10749.1"/>
    <property type="molecule type" value="Genomic_DNA"/>
</dbReference>
<proteinExistence type="predicted"/>
<dbReference type="RefSeq" id="WP_348268240.1">
    <property type="nucleotide sequence ID" value="NZ_CP121194.1"/>
</dbReference>
<feature type="compositionally biased region" description="Low complexity" evidence="1">
    <location>
        <begin position="1"/>
        <end position="11"/>
    </location>
</feature>
<evidence type="ECO:0000313" key="2">
    <source>
        <dbReference type="EMBL" id="XBH10749.1"/>
    </source>
</evidence>
<dbReference type="EMBL" id="CP121195">
    <property type="protein sequence ID" value="XBH14177.1"/>
    <property type="molecule type" value="Genomic_DNA"/>
</dbReference>
<name>A0AAU7DAL2_9BACT</name>
<accession>A0AAU7D0H4</accession>
<dbReference type="KEGG" id="epl:P4G45_03205"/>
<sequence>MEEQQSQAAAPQPDPTKASVESAERRRQRQALELQRERVLSERTSSPHRRSALELALADIEEKLSELGWTIHL</sequence>